<evidence type="ECO:0000313" key="12">
    <source>
        <dbReference type="Proteomes" id="UP000203464"/>
    </source>
</evidence>
<name>A0A238JLL7_9RHOB</name>
<dbReference type="GO" id="GO:0051205">
    <property type="term" value="P:protein insertion into membrane"/>
    <property type="evidence" value="ECO:0007669"/>
    <property type="project" value="UniProtKB-UniRule"/>
</dbReference>
<dbReference type="PIRSF" id="PIRSF006076">
    <property type="entry name" value="OM_assembly_OMP85"/>
    <property type="match status" value="1"/>
</dbReference>
<dbReference type="NCBIfam" id="TIGR03303">
    <property type="entry name" value="OM_YaeT"/>
    <property type="match status" value="1"/>
</dbReference>
<dbReference type="InterPro" id="IPR023707">
    <property type="entry name" value="OM_assembly_BamA"/>
</dbReference>
<evidence type="ECO:0000259" key="10">
    <source>
        <dbReference type="PROSITE" id="PS51779"/>
    </source>
</evidence>
<dbReference type="Proteomes" id="UP000203464">
    <property type="component" value="Unassembled WGS sequence"/>
</dbReference>
<protein>
    <recommendedName>
        <fullName evidence="8 9">Outer membrane protein assembly factor BamA</fullName>
    </recommendedName>
</protein>
<keyword evidence="4 8" id="KW-0732">Signal</keyword>
<evidence type="ECO:0000256" key="8">
    <source>
        <dbReference type="HAMAP-Rule" id="MF_01430"/>
    </source>
</evidence>
<dbReference type="Pfam" id="PF01103">
    <property type="entry name" value="Omp85"/>
    <property type="match status" value="1"/>
</dbReference>
<gene>
    <name evidence="8 11" type="primary">bamA</name>
    <name evidence="11" type="ORF">OCA8868_00173</name>
</gene>
<keyword evidence="6 8" id="KW-0472">Membrane</keyword>
<dbReference type="Pfam" id="PF07244">
    <property type="entry name" value="POTRA"/>
    <property type="match status" value="5"/>
</dbReference>
<keyword evidence="5 8" id="KW-0677">Repeat</keyword>
<dbReference type="Gene3D" id="2.40.160.50">
    <property type="entry name" value="membrane protein fhac: a member of the omp85/tpsb transporter family"/>
    <property type="match status" value="1"/>
</dbReference>
<dbReference type="RefSeq" id="WP_093994674.1">
    <property type="nucleotide sequence ID" value="NZ_FXYD01000001.1"/>
</dbReference>
<comment type="subcellular location">
    <subcellularLocation>
        <location evidence="8">Cell outer membrane</location>
    </subcellularLocation>
    <subcellularLocation>
        <location evidence="1">Membrane</location>
    </subcellularLocation>
</comment>
<feature type="domain" description="POTRA" evidence="10">
    <location>
        <begin position="109"/>
        <end position="186"/>
    </location>
</feature>
<dbReference type="GO" id="GO:0009279">
    <property type="term" value="C:cell outer membrane"/>
    <property type="evidence" value="ECO:0007669"/>
    <property type="project" value="UniProtKB-SubCell"/>
</dbReference>
<dbReference type="EMBL" id="FXYD01000001">
    <property type="protein sequence ID" value="SMX31067.1"/>
    <property type="molecule type" value="Genomic_DNA"/>
</dbReference>
<dbReference type="OrthoDB" id="9803054at2"/>
<evidence type="ECO:0000256" key="4">
    <source>
        <dbReference type="ARBA" id="ARBA00022729"/>
    </source>
</evidence>
<keyword evidence="3 8" id="KW-0812">Transmembrane</keyword>
<evidence type="ECO:0000256" key="7">
    <source>
        <dbReference type="ARBA" id="ARBA00023237"/>
    </source>
</evidence>
<dbReference type="PANTHER" id="PTHR12815">
    <property type="entry name" value="SORTING AND ASSEMBLY MACHINERY SAMM50 PROTEIN FAMILY MEMBER"/>
    <property type="match status" value="1"/>
</dbReference>
<reference evidence="12" key="1">
    <citation type="submission" date="2017-05" db="EMBL/GenBank/DDBJ databases">
        <authorList>
            <person name="Rodrigo-Torres L."/>
            <person name="Arahal R. D."/>
            <person name="Lucena T."/>
        </authorList>
    </citation>
    <scope>NUCLEOTIDE SEQUENCE [LARGE SCALE GENOMIC DNA]</scope>
    <source>
        <strain evidence="12">CECT 8868</strain>
    </source>
</reference>
<proteinExistence type="inferred from homology"/>
<accession>A0A238JLL7</accession>
<keyword evidence="7 8" id="KW-0998">Cell outer membrane</keyword>
<evidence type="ECO:0000313" key="11">
    <source>
        <dbReference type="EMBL" id="SMX31067.1"/>
    </source>
</evidence>
<organism evidence="11 12">
    <name type="scientific">Octadecabacter ascidiaceicola</name>
    <dbReference type="NCBI Taxonomy" id="1655543"/>
    <lineage>
        <taxon>Bacteria</taxon>
        <taxon>Pseudomonadati</taxon>
        <taxon>Pseudomonadota</taxon>
        <taxon>Alphaproteobacteria</taxon>
        <taxon>Rhodobacterales</taxon>
        <taxon>Roseobacteraceae</taxon>
        <taxon>Octadecabacter</taxon>
    </lineage>
</organism>
<comment type="subunit">
    <text evidence="8">Part of the Bam complex.</text>
</comment>
<dbReference type="Gene3D" id="3.10.20.310">
    <property type="entry name" value="membrane protein fhac"/>
    <property type="match status" value="5"/>
</dbReference>
<dbReference type="InterPro" id="IPR010827">
    <property type="entry name" value="BamA/TamA_POTRA"/>
</dbReference>
<evidence type="ECO:0000256" key="3">
    <source>
        <dbReference type="ARBA" id="ARBA00022692"/>
    </source>
</evidence>
<dbReference type="AlphaFoldDB" id="A0A238JLL7"/>
<keyword evidence="12" id="KW-1185">Reference proteome</keyword>
<evidence type="ECO:0000256" key="2">
    <source>
        <dbReference type="ARBA" id="ARBA00022452"/>
    </source>
</evidence>
<dbReference type="InterPro" id="IPR039910">
    <property type="entry name" value="D15-like"/>
</dbReference>
<dbReference type="GO" id="GO:0043165">
    <property type="term" value="P:Gram-negative-bacterium-type cell outer membrane assembly"/>
    <property type="evidence" value="ECO:0007669"/>
    <property type="project" value="UniProtKB-UniRule"/>
</dbReference>
<dbReference type="InterPro" id="IPR000184">
    <property type="entry name" value="Bac_surfAg_D15"/>
</dbReference>
<evidence type="ECO:0000256" key="5">
    <source>
        <dbReference type="ARBA" id="ARBA00022737"/>
    </source>
</evidence>
<evidence type="ECO:0000256" key="1">
    <source>
        <dbReference type="ARBA" id="ARBA00004370"/>
    </source>
</evidence>
<dbReference type="InterPro" id="IPR034746">
    <property type="entry name" value="POTRA"/>
</dbReference>
<keyword evidence="2 8" id="KW-1134">Transmembrane beta strand</keyword>
<dbReference type="PROSITE" id="PS51779">
    <property type="entry name" value="POTRA"/>
    <property type="match status" value="3"/>
</dbReference>
<evidence type="ECO:0000256" key="6">
    <source>
        <dbReference type="ARBA" id="ARBA00023136"/>
    </source>
</evidence>
<feature type="domain" description="POTRA" evidence="10">
    <location>
        <begin position="362"/>
        <end position="435"/>
    </location>
</feature>
<evidence type="ECO:0000256" key="9">
    <source>
        <dbReference type="NCBIfam" id="TIGR03303"/>
    </source>
</evidence>
<comment type="similarity">
    <text evidence="8">Belongs to the BamA family.</text>
</comment>
<feature type="domain" description="POTRA" evidence="10">
    <location>
        <begin position="41"/>
        <end position="108"/>
    </location>
</feature>
<comment type="function">
    <text evidence="8">Part of the outer membrane protein assembly complex, which is involved in assembly and insertion of beta-barrel proteins into the outer membrane.</text>
</comment>
<dbReference type="HAMAP" id="MF_01430">
    <property type="entry name" value="OM_assembly_BamA"/>
    <property type="match status" value="1"/>
</dbReference>
<sequence>MNNALQAVTAILGRIRVGATVALMLVSGMMAIATPVTAQNFNFSNVSVEGNQRIETSTILTYLGFGQGEAVTAGALNDAAQRIRATGLFETVDVVPQGRTLVIRVEEFPTINRITFEGNSRVRDAELGAVVQSQPRRVYSPNQAEADTAAITQVYADQGRINATVSPRIIERSDNRVDLVFEVFEGGLTEVERISFVGNRAYGESRLRRVLETKQAGILRAVIGRDTYIADRVAFDQQVLTDFYQSRGYVDFQVQNVDVSLTRERDAYLITFNVQEGQQFEFGNVSVSSEVTDADPIDYENALRLRTGVTYSPDLIERDIARLERLAIQQGLNFVRVDPRITRNDRTLTLDVEFVLVNGPRVFVERIDIEGNNTTLDRVIRSRFDVVEGDPFNPRQIRESAERIRALGFFGDADVDAREGSSPDRVVIDVDVTEAPTGSLSFGGNFSTDNGFSLLAKFSQRNFLGRGQSLNFNFQGGKESQLLSFGFTEPRLLGRDLTFGLNASYQSTDNQNALYDTTTGRFSPRIGFPVSENGRVVLYYAYDYTDITDVSTKSTFIVADAALGGIATNSLGYNYSYDTRRTGLNPNAGVLFRFGQEFGVGDATYIETTAEITAQTLVFSEEVTLRATLEGGYLSYSDGDSRITDRYFLSSRTMRGFQPGGIGPRDAATDDALGGNAFAVARLEAEFPLGLPEEYGISGGLFLDYGSVWDVGNGANATNTLYNDFTPRTVAGVSLFWDTPIGPLRFNYTEPLDVQANDETKNFDVTISTDF</sequence>
<dbReference type="PANTHER" id="PTHR12815:SF23">
    <property type="entry name" value="OUTER MEMBRANE PROTEIN ASSEMBLY FACTOR BAMA"/>
    <property type="match status" value="1"/>
</dbReference>